<name>A0A9N7YZV7_PLEPL</name>
<dbReference type="Proteomes" id="UP001153269">
    <property type="component" value="Unassembled WGS sequence"/>
</dbReference>
<reference evidence="2" key="1">
    <citation type="submission" date="2020-03" db="EMBL/GenBank/DDBJ databases">
        <authorList>
            <person name="Weist P."/>
        </authorList>
    </citation>
    <scope>NUCLEOTIDE SEQUENCE</scope>
</reference>
<dbReference type="AlphaFoldDB" id="A0A9N7YZV7"/>
<keyword evidence="3" id="KW-1185">Reference proteome</keyword>
<dbReference type="EMBL" id="CADEAL010003868">
    <property type="protein sequence ID" value="CAB1446042.1"/>
    <property type="molecule type" value="Genomic_DNA"/>
</dbReference>
<organism evidence="2 3">
    <name type="scientific">Pleuronectes platessa</name>
    <name type="common">European plaice</name>
    <dbReference type="NCBI Taxonomy" id="8262"/>
    <lineage>
        <taxon>Eukaryota</taxon>
        <taxon>Metazoa</taxon>
        <taxon>Chordata</taxon>
        <taxon>Craniata</taxon>
        <taxon>Vertebrata</taxon>
        <taxon>Euteleostomi</taxon>
        <taxon>Actinopterygii</taxon>
        <taxon>Neopterygii</taxon>
        <taxon>Teleostei</taxon>
        <taxon>Neoteleostei</taxon>
        <taxon>Acanthomorphata</taxon>
        <taxon>Carangaria</taxon>
        <taxon>Pleuronectiformes</taxon>
        <taxon>Pleuronectoidei</taxon>
        <taxon>Pleuronectidae</taxon>
        <taxon>Pleuronectes</taxon>
    </lineage>
</organism>
<evidence type="ECO:0000256" key="1">
    <source>
        <dbReference type="SAM" id="MobiDB-lite"/>
    </source>
</evidence>
<sequence length="198" mass="21676">MVTIIACDVDIEVFTSDKMQICTLAWVSDPGSEQWAQVCLLPQPGHYRQGDVEQKGRLLGAASGYHVVDTPKISVSPAVDSLSQRQRQRQPAPVNTAPRSSALSLTCCLFVCPLTLLQMRSCRHPPLKPPRPLPKPTDLRSDGHVVWTARRLRARCLSGTLDCVVPAVMPPRCLCDDSLSITVRNITASLPKRQSAKG</sequence>
<gene>
    <name evidence="2" type="ORF">PLEPLA_LOCUS33784</name>
</gene>
<evidence type="ECO:0000313" key="3">
    <source>
        <dbReference type="Proteomes" id="UP001153269"/>
    </source>
</evidence>
<comment type="caution">
    <text evidence="2">The sequence shown here is derived from an EMBL/GenBank/DDBJ whole genome shotgun (WGS) entry which is preliminary data.</text>
</comment>
<proteinExistence type="predicted"/>
<accession>A0A9N7YZV7</accession>
<evidence type="ECO:0000313" key="2">
    <source>
        <dbReference type="EMBL" id="CAB1446042.1"/>
    </source>
</evidence>
<protein>
    <submittedName>
        <fullName evidence="2">Uncharacterized protein</fullName>
    </submittedName>
</protein>
<feature type="region of interest" description="Disordered" evidence="1">
    <location>
        <begin position="78"/>
        <end position="98"/>
    </location>
</feature>